<dbReference type="RefSeq" id="WP_089397636.1">
    <property type="nucleotide sequence ID" value="NZ_FZOT01000001.1"/>
</dbReference>
<dbReference type="InterPro" id="IPR036291">
    <property type="entry name" value="NAD(P)-bd_dom_sf"/>
</dbReference>
<name>A0A239CHY0_9BURK</name>
<dbReference type="CDD" id="cd05271">
    <property type="entry name" value="NDUFA9_like_SDR_a"/>
    <property type="match status" value="1"/>
</dbReference>
<dbReference type="PANTHER" id="PTHR12126">
    <property type="entry name" value="NADH-UBIQUINONE OXIDOREDUCTASE 39 KDA SUBUNIT-RELATED"/>
    <property type="match status" value="1"/>
</dbReference>
<dbReference type="GO" id="GO:0044877">
    <property type="term" value="F:protein-containing complex binding"/>
    <property type="evidence" value="ECO:0007669"/>
    <property type="project" value="TreeGrafter"/>
</dbReference>
<proteinExistence type="predicted"/>
<dbReference type="Pfam" id="PF01370">
    <property type="entry name" value="Epimerase"/>
    <property type="match status" value="1"/>
</dbReference>
<keyword evidence="3" id="KW-1185">Reference proteome</keyword>
<dbReference type="Gene3D" id="3.40.50.720">
    <property type="entry name" value="NAD(P)-binding Rossmann-like Domain"/>
    <property type="match status" value="1"/>
</dbReference>
<protein>
    <submittedName>
        <fullName evidence="2">NADH dehydrogenase</fullName>
    </submittedName>
</protein>
<gene>
    <name evidence="2" type="ORF">SAMN06265795_101436</name>
</gene>
<dbReference type="InterPro" id="IPR051207">
    <property type="entry name" value="ComplexI_NDUFA9_subunit"/>
</dbReference>
<dbReference type="AlphaFoldDB" id="A0A239CHY0"/>
<dbReference type="EMBL" id="FZOT01000001">
    <property type="protein sequence ID" value="SNS18953.1"/>
    <property type="molecule type" value="Genomic_DNA"/>
</dbReference>
<dbReference type="PANTHER" id="PTHR12126:SF11">
    <property type="entry name" value="NADH DEHYDROGENASE [UBIQUINONE] 1 ALPHA SUBCOMPLEX SUBUNIT 9, MITOCHONDRIAL"/>
    <property type="match status" value="1"/>
</dbReference>
<dbReference type="OrthoDB" id="5292533at2"/>
<reference evidence="2 3" key="1">
    <citation type="submission" date="2017-06" db="EMBL/GenBank/DDBJ databases">
        <authorList>
            <person name="Kim H.J."/>
            <person name="Triplett B.A."/>
        </authorList>
    </citation>
    <scope>NUCLEOTIDE SEQUENCE [LARGE SCALE GENOMIC DNA]</scope>
    <source>
        <strain evidence="2 3">U15</strain>
    </source>
</reference>
<dbReference type="SUPFAM" id="SSF51735">
    <property type="entry name" value="NAD(P)-binding Rossmann-fold domains"/>
    <property type="match status" value="1"/>
</dbReference>
<organism evidence="2 3">
    <name type="scientific">Noviherbaspirillum humi</name>
    <dbReference type="NCBI Taxonomy" id="1688639"/>
    <lineage>
        <taxon>Bacteria</taxon>
        <taxon>Pseudomonadati</taxon>
        <taxon>Pseudomonadota</taxon>
        <taxon>Betaproteobacteria</taxon>
        <taxon>Burkholderiales</taxon>
        <taxon>Oxalobacteraceae</taxon>
        <taxon>Noviherbaspirillum</taxon>
    </lineage>
</organism>
<accession>A0A239CHY0</accession>
<dbReference type="Proteomes" id="UP000198284">
    <property type="component" value="Unassembled WGS sequence"/>
</dbReference>
<evidence type="ECO:0000259" key="1">
    <source>
        <dbReference type="Pfam" id="PF01370"/>
    </source>
</evidence>
<dbReference type="InterPro" id="IPR001509">
    <property type="entry name" value="Epimerase_deHydtase"/>
</dbReference>
<feature type="domain" description="NAD-dependent epimerase/dehydratase" evidence="1">
    <location>
        <begin position="11"/>
        <end position="222"/>
    </location>
</feature>
<sequence>MDTADNANPSVLVIGGTGFIGSHVVAKLVAAGCNVTVPTRRARHGQHLKLLPTANIVEANVHDDATLNMLVLRKDAVVNLVGILHDKPVSGAPYGRGFARAHVELPQRIVAACAAHRVRRAIHISALGADRGAPSMYLRSKADGEAAMFANPAVGSTVLRPSVVFGEEDNFLNTFAWLQAFLPVMLLGGADARFQPIYVQDVAWAVVNALGNDHTIGKIYELAGPKVYTLRQLVQLAGVWSGHRRPVIGLPDSLARLQAGVLEHLPGEPLMSRDNLESMKVANVASGPISPDLLITPTPLEAVAPAYLAR</sequence>
<evidence type="ECO:0000313" key="3">
    <source>
        <dbReference type="Proteomes" id="UP000198284"/>
    </source>
</evidence>
<evidence type="ECO:0000313" key="2">
    <source>
        <dbReference type="EMBL" id="SNS18953.1"/>
    </source>
</evidence>